<feature type="domain" description="DUF1648" evidence="2">
    <location>
        <begin position="10"/>
        <end position="51"/>
    </location>
</feature>
<organism evidence="3 4">
    <name type="scientific">Spirochaeta isovalerica</name>
    <dbReference type="NCBI Taxonomy" id="150"/>
    <lineage>
        <taxon>Bacteria</taxon>
        <taxon>Pseudomonadati</taxon>
        <taxon>Spirochaetota</taxon>
        <taxon>Spirochaetia</taxon>
        <taxon>Spirochaetales</taxon>
        <taxon>Spirochaetaceae</taxon>
        <taxon>Spirochaeta</taxon>
    </lineage>
</organism>
<accession>A0A841RDD1</accession>
<dbReference type="Pfam" id="PF07853">
    <property type="entry name" value="DUF1648"/>
    <property type="match status" value="1"/>
</dbReference>
<keyword evidence="1" id="KW-0812">Transmembrane</keyword>
<dbReference type="Proteomes" id="UP000587760">
    <property type="component" value="Unassembled WGS sequence"/>
</dbReference>
<keyword evidence="1" id="KW-1133">Transmembrane helix</keyword>
<gene>
    <name evidence="3" type="ORF">HNR50_002532</name>
</gene>
<feature type="transmembrane region" description="Helical" evidence="1">
    <location>
        <begin position="111"/>
        <end position="130"/>
    </location>
</feature>
<feature type="transmembrane region" description="Helical" evidence="1">
    <location>
        <begin position="183"/>
        <end position="205"/>
    </location>
</feature>
<protein>
    <submittedName>
        <fullName evidence="3">Putative membrane protein</fullName>
    </submittedName>
</protein>
<comment type="caution">
    <text evidence="3">The sequence shown here is derived from an EMBL/GenBank/DDBJ whole genome shotgun (WGS) entry which is preliminary data.</text>
</comment>
<evidence type="ECO:0000259" key="2">
    <source>
        <dbReference type="Pfam" id="PF07853"/>
    </source>
</evidence>
<dbReference type="PIRSF" id="PIRSF038959">
    <property type="entry name" value="SdpI"/>
    <property type="match status" value="1"/>
</dbReference>
<dbReference type="Pfam" id="PF13630">
    <property type="entry name" value="SdpI"/>
    <property type="match status" value="1"/>
</dbReference>
<keyword evidence="4" id="KW-1185">Reference proteome</keyword>
<reference evidence="3 4" key="1">
    <citation type="submission" date="2020-08" db="EMBL/GenBank/DDBJ databases">
        <title>Genomic Encyclopedia of Type Strains, Phase IV (KMG-IV): sequencing the most valuable type-strain genomes for metagenomic binning, comparative biology and taxonomic classification.</title>
        <authorList>
            <person name="Goeker M."/>
        </authorList>
    </citation>
    <scope>NUCLEOTIDE SEQUENCE [LARGE SCALE GENOMIC DNA]</scope>
    <source>
        <strain evidence="3 4">DSM 2461</strain>
    </source>
</reference>
<feature type="transmembrane region" description="Helical" evidence="1">
    <location>
        <begin position="159"/>
        <end position="177"/>
    </location>
</feature>
<keyword evidence="1" id="KW-0472">Membrane</keyword>
<sequence>MKINKFILALIVLSMAGTAVIYGSLPERIALHFNINGEVDRWGGRASIWITASIPLAVYLLLLFVPRIDPRRDSYSKHTRGYAILANTITLFLIGLNWFTILYSLGYDLSVQMYVLSGIGILFMIIGNHLPNARQNYTFGIRTPWTLADETSWVKTHRLGGIGFVATGVIAIVAAWLPGLFAFIIFLTALVILLALIFIYSYLVFKRQRAGR</sequence>
<name>A0A841RDD1_9SPIO</name>
<dbReference type="AlphaFoldDB" id="A0A841RDD1"/>
<dbReference type="RefSeq" id="WP_184747115.1">
    <property type="nucleotide sequence ID" value="NZ_JACHGJ010000004.1"/>
</dbReference>
<evidence type="ECO:0000256" key="1">
    <source>
        <dbReference type="SAM" id="Phobius"/>
    </source>
</evidence>
<dbReference type="PANTHER" id="PTHR37810:SF5">
    <property type="entry name" value="IMMUNITY PROTEIN SDPI"/>
    <property type="match status" value="1"/>
</dbReference>
<dbReference type="InterPro" id="IPR026272">
    <property type="entry name" value="SdpI"/>
</dbReference>
<feature type="transmembrane region" description="Helical" evidence="1">
    <location>
        <begin position="42"/>
        <end position="64"/>
    </location>
</feature>
<feature type="transmembrane region" description="Helical" evidence="1">
    <location>
        <begin position="84"/>
        <end position="105"/>
    </location>
</feature>
<dbReference type="GO" id="GO:0009636">
    <property type="term" value="P:response to toxic substance"/>
    <property type="evidence" value="ECO:0007669"/>
    <property type="project" value="TreeGrafter"/>
</dbReference>
<evidence type="ECO:0000313" key="4">
    <source>
        <dbReference type="Proteomes" id="UP000587760"/>
    </source>
</evidence>
<dbReference type="InterPro" id="IPR012867">
    <property type="entry name" value="DUF1648"/>
</dbReference>
<proteinExistence type="predicted"/>
<dbReference type="InterPro" id="IPR025962">
    <property type="entry name" value="SdpI/YhfL"/>
</dbReference>
<evidence type="ECO:0000313" key="3">
    <source>
        <dbReference type="EMBL" id="MBB6480859.1"/>
    </source>
</evidence>
<dbReference type="PANTHER" id="PTHR37810">
    <property type="entry name" value="IMMUNITY PROTEIN SDPI"/>
    <property type="match status" value="1"/>
</dbReference>
<dbReference type="EMBL" id="JACHGJ010000004">
    <property type="protein sequence ID" value="MBB6480859.1"/>
    <property type="molecule type" value="Genomic_DNA"/>
</dbReference>